<evidence type="ECO:0000256" key="4">
    <source>
        <dbReference type="ARBA" id="ARBA00022801"/>
    </source>
</evidence>
<dbReference type="SUPFAM" id="SSF47781">
    <property type="entry name" value="RuvA domain 2-like"/>
    <property type="match status" value="1"/>
</dbReference>
<reference evidence="10" key="1">
    <citation type="submission" date="2016-09" db="EMBL/GenBank/DDBJ databases">
        <authorList>
            <person name="Varghese N."/>
            <person name="Submissions S."/>
        </authorList>
    </citation>
    <scope>NUCLEOTIDE SEQUENCE [LARGE SCALE GENOMIC DNA]</scope>
    <source>
        <strain evidence="10">25nlg</strain>
    </source>
</reference>
<keyword evidence="4" id="KW-0378">Hydrolase</keyword>
<dbReference type="Pfam" id="PF20582">
    <property type="entry name" value="UPF0758_N"/>
    <property type="match status" value="1"/>
</dbReference>
<dbReference type="InterPro" id="IPR001405">
    <property type="entry name" value="UPF0758"/>
</dbReference>
<dbReference type="AlphaFoldDB" id="A0A1G6GIF7"/>
<dbReference type="Pfam" id="PF04002">
    <property type="entry name" value="RadC"/>
    <property type="match status" value="1"/>
</dbReference>
<dbReference type="PROSITE" id="PS50249">
    <property type="entry name" value="MPN"/>
    <property type="match status" value="1"/>
</dbReference>
<dbReference type="GO" id="GO:0046872">
    <property type="term" value="F:metal ion binding"/>
    <property type="evidence" value="ECO:0007669"/>
    <property type="project" value="UniProtKB-KW"/>
</dbReference>
<dbReference type="InterPro" id="IPR046778">
    <property type="entry name" value="UPF0758_N"/>
</dbReference>
<dbReference type="Gene3D" id="3.40.140.10">
    <property type="entry name" value="Cytidine Deaminase, domain 2"/>
    <property type="match status" value="1"/>
</dbReference>
<sequence>MAILIRDVPEKERPRERLLREGARALSNQEIIAILLRSGTKAQSVVHLASQLLSRFPTLTALKEAAIEELCTVNGIGAAKAVELTAAIELGRRIHMEEKGDRHIISTPDDAAHIMMEELRELKQEHFVALYLNSKNHVMKKQTLFVGSLNASIVHPREVFKEALRYSSAAVICLHNHPSGDPEPSREDVYATERLSDAGRLLGIPLLDHIIIGDGCFVSLKERGLLAEGRESGQLLGMRDSM</sequence>
<keyword evidence="10" id="KW-1185">Reference proteome</keyword>
<dbReference type="Gene3D" id="1.10.150.20">
    <property type="entry name" value="5' to 3' exonuclease, C-terminal subdomain"/>
    <property type="match status" value="1"/>
</dbReference>
<dbReference type="STRING" id="1464122.SAMN05421737_10180"/>
<evidence type="ECO:0000256" key="6">
    <source>
        <dbReference type="ARBA" id="ARBA00023049"/>
    </source>
</evidence>
<keyword evidence="5" id="KW-0862">Zinc</keyword>
<dbReference type="GO" id="GO:0008237">
    <property type="term" value="F:metallopeptidase activity"/>
    <property type="evidence" value="ECO:0007669"/>
    <property type="project" value="UniProtKB-KW"/>
</dbReference>
<name>A0A1G6GIF7_9BACI</name>
<evidence type="ECO:0000256" key="7">
    <source>
        <dbReference type="RuleBase" id="RU003797"/>
    </source>
</evidence>
<feature type="domain" description="MPN" evidence="8">
    <location>
        <begin position="104"/>
        <end position="226"/>
    </location>
</feature>
<evidence type="ECO:0000256" key="3">
    <source>
        <dbReference type="ARBA" id="ARBA00022723"/>
    </source>
</evidence>
<keyword evidence="6" id="KW-0482">Metalloprotease</keyword>
<keyword evidence="3" id="KW-0479">Metal-binding</keyword>
<dbReference type="PROSITE" id="PS01302">
    <property type="entry name" value="UPF0758"/>
    <property type="match status" value="1"/>
</dbReference>
<dbReference type="Proteomes" id="UP000242662">
    <property type="component" value="Unassembled WGS sequence"/>
</dbReference>
<evidence type="ECO:0000256" key="5">
    <source>
        <dbReference type="ARBA" id="ARBA00022833"/>
    </source>
</evidence>
<organism evidence="9 10">
    <name type="scientific">Shouchella lonarensis</name>
    <dbReference type="NCBI Taxonomy" id="1464122"/>
    <lineage>
        <taxon>Bacteria</taxon>
        <taxon>Bacillati</taxon>
        <taxon>Bacillota</taxon>
        <taxon>Bacilli</taxon>
        <taxon>Bacillales</taxon>
        <taxon>Bacillaceae</taxon>
        <taxon>Shouchella</taxon>
    </lineage>
</organism>
<dbReference type="NCBIfam" id="TIGR00608">
    <property type="entry name" value="radc"/>
    <property type="match status" value="1"/>
</dbReference>
<dbReference type="InterPro" id="IPR010994">
    <property type="entry name" value="RuvA_2-like"/>
</dbReference>
<dbReference type="EMBL" id="FMYM01000001">
    <property type="protein sequence ID" value="SDB81535.1"/>
    <property type="molecule type" value="Genomic_DNA"/>
</dbReference>
<dbReference type="InterPro" id="IPR037518">
    <property type="entry name" value="MPN"/>
</dbReference>
<accession>A0A1G6GIF7</accession>
<evidence type="ECO:0000256" key="2">
    <source>
        <dbReference type="ARBA" id="ARBA00022670"/>
    </source>
</evidence>
<proteinExistence type="inferred from homology"/>
<evidence type="ECO:0000259" key="8">
    <source>
        <dbReference type="PROSITE" id="PS50249"/>
    </source>
</evidence>
<evidence type="ECO:0000313" key="9">
    <source>
        <dbReference type="EMBL" id="SDB81535.1"/>
    </source>
</evidence>
<dbReference type="CDD" id="cd08071">
    <property type="entry name" value="MPN_DUF2466"/>
    <property type="match status" value="1"/>
</dbReference>
<dbReference type="InterPro" id="IPR025657">
    <property type="entry name" value="RadC_JAB"/>
</dbReference>
<dbReference type="PANTHER" id="PTHR30471">
    <property type="entry name" value="DNA REPAIR PROTEIN RADC"/>
    <property type="match status" value="1"/>
</dbReference>
<dbReference type="RefSeq" id="WP_176763713.1">
    <property type="nucleotide sequence ID" value="NZ_FMYM01000001.1"/>
</dbReference>
<dbReference type="NCBIfam" id="NF000642">
    <property type="entry name" value="PRK00024.1"/>
    <property type="match status" value="1"/>
</dbReference>
<protein>
    <submittedName>
        <fullName evidence="9">DNA replication and repair protein RadC</fullName>
    </submittedName>
</protein>
<gene>
    <name evidence="9" type="ORF">SAMN05421737_10180</name>
</gene>
<dbReference type="PANTHER" id="PTHR30471:SF3">
    <property type="entry name" value="UPF0758 PROTEIN YEES-RELATED"/>
    <property type="match status" value="1"/>
</dbReference>
<evidence type="ECO:0000256" key="1">
    <source>
        <dbReference type="ARBA" id="ARBA00010243"/>
    </source>
</evidence>
<dbReference type="InterPro" id="IPR020891">
    <property type="entry name" value="UPF0758_CS"/>
</dbReference>
<evidence type="ECO:0000313" key="10">
    <source>
        <dbReference type="Proteomes" id="UP000242662"/>
    </source>
</evidence>
<dbReference type="GO" id="GO:0006508">
    <property type="term" value="P:proteolysis"/>
    <property type="evidence" value="ECO:0007669"/>
    <property type="project" value="UniProtKB-KW"/>
</dbReference>
<comment type="similarity">
    <text evidence="1 7">Belongs to the UPF0758 family.</text>
</comment>
<keyword evidence="2" id="KW-0645">Protease</keyword>